<keyword evidence="6" id="KW-0472">Membrane</keyword>
<comment type="subcellular location">
    <subcellularLocation>
        <location evidence="1">Secreted</location>
        <location evidence="1">Cell wall</location>
        <topology evidence="1">Peptidoglycan-anchor</topology>
    </subcellularLocation>
</comment>
<evidence type="ECO:0000313" key="9">
    <source>
        <dbReference type="EMBL" id="MBN8204753.1"/>
    </source>
</evidence>
<dbReference type="Gene3D" id="2.60.40.740">
    <property type="match status" value="2"/>
</dbReference>
<sequence length="1398" mass="144625">MLYFRAPKRRDHLARPSALRRVISAFTVGLLAIIGLVAAPAAAVAATNAAIAIGGVTIEPADAKLTIGDSVTVSGTWDASTADPRPGDTFTIGLPDVFEFPAAVPFALNGPEGVVWGNCLTDPSTGIAECTLTDAVTERPELVAGTWQFQVEAIQTTTETEVVFDLNGTPVSVPLPGGGGIDDGIELPGEVSKAGQMNSNNWSMTWTIDIPGANLVAAGGDVAHITDTFGAGHVLCDPTGFRVQTVRGDTVVDVTDLVESAPVAGEAGFRIALNAPRGGFNADVTYRLTYETCTPDGQIDPSGTTYENSMQIEGWGEAGQGIGTVTNRPWHLGLTKSGTVLGKGDRNGRIAWMVVVPGDQLFGKNSFTLTETLGEGHQLCTDTVSGLRVFERYGPSGQRDRDITNLLAVSNQTSSAQAFSGVYTIDDSDFAFKRSDYRYLVSYDTCVTSADLPEAGTVYANTVSIDGDATGGEAKVPGRSQGKKGKINGATVTIDGVEHMPQTTLDWNVTIPGEKVDGITGPLTLTDTLSSTQTVCAAGDSSDGLAARMNLAVTAHDQISNGGLKSVNLTDATTVTVDGQQVTFEIAEPSLPMPQGGTSDGFTREYQYTLSYTTCTTSGGMDAPGTEYGNAIAGSGIEFSSSVTQKYSGSGTGTGVTRGSVALDKKLADTPGAALVPADTTFTVQVKEIDPKGVTQNAYDLEVPLHGDPVGGLNARGTGWTVELSEPRFPTVSGITWGAPKFLATEGLIPSDDGTTAVATLAPGTNISVTLQNTALLGSATVTKALAGPDAARELVDPKQSYRVTATIDTSALGDNVPAQPDRVLDITAGETVTMENLPVGAVVTFSEAKPGDDDVLTWSTPVISPNPITIEAGHVVEPAAVTVTNTVNRTVGTFSIAKTVTGEQADNPAVPDEVTVTASWTQDGVDAEKTLTLPTDGTPVELGENLLIGTEVTLTETPLVDGSSIAWGAPVWSGTGVTVDGESAVVSITRDAEAQVQLQNHAATSVAGISLIKGLAGDAIGEVAPDTEFPVTATWTDAEGAEQSTQLTINTVEPTPLGVDLPAGTVVTITEGERPAFDTVVWESVTISGTDVTDNGDGSAEIVVSDQQSDSTLVTVVNEATWAPGTFTLSKQVDGILLDNPDVPEVVTVTASWLDGDEPRQAEVALPTDGTVVPFGQDLPHGTLVTLAELPNDEGLAFAWSTPQWAGDDIVGNEDGTAALTIGAAQDAQVVVTNAVTSKLGSLIVTKELTGSGASLVEDTAFPVTATWTDLLGEPQQLDLEVRSGETTVIADLPLGTEVTLTEHSTELPVNARWHGATWSSGDVNVAFDDAEGDEVTIIVVGDGTAPATITVSNDIEKLPDLAVTGGPAITASVVVLAVLLMGVGILMLVLHRRRSA</sequence>
<dbReference type="Gene3D" id="2.60.40.1280">
    <property type="match status" value="1"/>
</dbReference>
<evidence type="ECO:0000259" key="7">
    <source>
        <dbReference type="Pfam" id="PF17961"/>
    </source>
</evidence>
<name>A0A939DVE9_9MICO</name>
<feature type="domain" description="DUF5979" evidence="8">
    <location>
        <begin position="1128"/>
        <end position="1238"/>
    </location>
</feature>
<accession>A0A939DVE9</accession>
<dbReference type="InterPro" id="IPR011252">
    <property type="entry name" value="Fibrogen-bd_dom1"/>
</dbReference>
<feature type="transmembrane region" description="Helical" evidence="6">
    <location>
        <begin position="1370"/>
        <end position="1392"/>
    </location>
</feature>
<protein>
    <submittedName>
        <fullName evidence="9">Uncharacterized protein</fullName>
    </submittedName>
</protein>
<dbReference type="SUPFAM" id="SSF49401">
    <property type="entry name" value="Bacterial adhesins"/>
    <property type="match status" value="1"/>
</dbReference>
<keyword evidence="2" id="KW-0134">Cell wall</keyword>
<dbReference type="InterPro" id="IPR046022">
    <property type="entry name" value="DUF5979"/>
</dbReference>
<evidence type="ECO:0000256" key="1">
    <source>
        <dbReference type="ARBA" id="ARBA00004168"/>
    </source>
</evidence>
<organism evidence="9 10">
    <name type="scientific">Microbacterium esteraromaticum</name>
    <dbReference type="NCBI Taxonomy" id="57043"/>
    <lineage>
        <taxon>Bacteria</taxon>
        <taxon>Bacillati</taxon>
        <taxon>Actinomycetota</taxon>
        <taxon>Actinomycetes</taxon>
        <taxon>Micrococcales</taxon>
        <taxon>Microbacteriaceae</taxon>
        <taxon>Microbacterium</taxon>
    </lineage>
</organism>
<dbReference type="Pfam" id="PF17961">
    <property type="entry name" value="Big_8"/>
    <property type="match status" value="1"/>
</dbReference>
<feature type="domain" description="DUF5979" evidence="8">
    <location>
        <begin position="1012"/>
        <end position="1120"/>
    </location>
</feature>
<keyword evidence="4" id="KW-0732">Signal</keyword>
<dbReference type="GO" id="GO:0007155">
    <property type="term" value="P:cell adhesion"/>
    <property type="evidence" value="ECO:0007669"/>
    <property type="project" value="InterPro"/>
</dbReference>
<feature type="domain" description="DUF5979" evidence="8">
    <location>
        <begin position="1245"/>
        <end position="1356"/>
    </location>
</feature>
<comment type="caution">
    <text evidence="9">The sequence shown here is derived from an EMBL/GenBank/DDBJ whole genome shotgun (WGS) entry which is preliminary data.</text>
</comment>
<dbReference type="EMBL" id="JAEMWU010000001">
    <property type="protein sequence ID" value="MBN8204753.1"/>
    <property type="molecule type" value="Genomic_DNA"/>
</dbReference>
<dbReference type="InterPro" id="IPR008966">
    <property type="entry name" value="Adhesion_dom_sf"/>
</dbReference>
<keyword evidence="5" id="KW-0572">Peptidoglycan-anchor</keyword>
<keyword evidence="6" id="KW-0812">Transmembrane</keyword>
<dbReference type="Pfam" id="PF19407">
    <property type="entry name" value="DUF5979"/>
    <property type="match status" value="5"/>
</dbReference>
<keyword evidence="3" id="KW-0964">Secreted</keyword>
<evidence type="ECO:0000256" key="4">
    <source>
        <dbReference type="ARBA" id="ARBA00022729"/>
    </source>
</evidence>
<evidence type="ECO:0000313" key="10">
    <source>
        <dbReference type="Proteomes" id="UP000664385"/>
    </source>
</evidence>
<gene>
    <name evidence="9" type="ORF">JF543_02135</name>
</gene>
<evidence type="ECO:0000256" key="6">
    <source>
        <dbReference type="SAM" id="Phobius"/>
    </source>
</evidence>
<evidence type="ECO:0000256" key="5">
    <source>
        <dbReference type="ARBA" id="ARBA00023088"/>
    </source>
</evidence>
<dbReference type="RefSeq" id="WP_206822594.1">
    <property type="nucleotide sequence ID" value="NZ_JAEMWU010000001.1"/>
</dbReference>
<dbReference type="InterPro" id="IPR041171">
    <property type="entry name" value="SDR_Ig"/>
</dbReference>
<keyword evidence="6" id="KW-1133">Transmembrane helix</keyword>
<evidence type="ECO:0000256" key="2">
    <source>
        <dbReference type="ARBA" id="ARBA00022512"/>
    </source>
</evidence>
<proteinExistence type="predicted"/>
<dbReference type="Proteomes" id="UP000664385">
    <property type="component" value="Unassembled WGS sequence"/>
</dbReference>
<evidence type="ECO:0000259" key="8">
    <source>
        <dbReference type="Pfam" id="PF19407"/>
    </source>
</evidence>
<feature type="domain" description="DUF5979" evidence="8">
    <location>
        <begin position="781"/>
        <end position="888"/>
    </location>
</feature>
<feature type="domain" description="DUF5979" evidence="8">
    <location>
        <begin position="895"/>
        <end position="1001"/>
    </location>
</feature>
<reference evidence="9" key="1">
    <citation type="submission" date="2020-12" db="EMBL/GenBank/DDBJ databases">
        <title>PHA producing bacteria isolated from mangrove.</title>
        <authorList>
            <person name="Zheng W."/>
            <person name="Yu S."/>
            <person name="Huang Y."/>
        </authorList>
    </citation>
    <scope>NUCLEOTIDE SEQUENCE</scope>
    <source>
        <strain evidence="9">GN8-5</strain>
    </source>
</reference>
<evidence type="ECO:0000256" key="3">
    <source>
        <dbReference type="ARBA" id="ARBA00022525"/>
    </source>
</evidence>
<feature type="domain" description="SDR-like Ig" evidence="7">
    <location>
        <begin position="67"/>
        <end position="153"/>
    </location>
</feature>